<dbReference type="GO" id="GO:0016887">
    <property type="term" value="F:ATP hydrolysis activity"/>
    <property type="evidence" value="ECO:0007669"/>
    <property type="project" value="InterPro"/>
</dbReference>
<evidence type="ECO:0000313" key="10">
    <source>
        <dbReference type="EMBL" id="HGB15668.1"/>
    </source>
</evidence>
<dbReference type="FunFam" id="3.40.50.300:FF:000224">
    <property type="entry name" value="Energy-coupling factor transporter ATP-binding protein EcfA"/>
    <property type="match status" value="1"/>
</dbReference>
<evidence type="ECO:0000256" key="2">
    <source>
        <dbReference type="ARBA" id="ARBA00005417"/>
    </source>
</evidence>
<dbReference type="PROSITE" id="PS50893">
    <property type="entry name" value="ABC_TRANSPORTER_2"/>
    <property type="match status" value="2"/>
</dbReference>
<feature type="domain" description="ABC transporter" evidence="9">
    <location>
        <begin position="24"/>
        <end position="263"/>
    </location>
</feature>
<proteinExistence type="inferred from homology"/>
<dbReference type="AlphaFoldDB" id="A0A7C3WIY8"/>
<keyword evidence="5" id="KW-0547">Nucleotide-binding</keyword>
<dbReference type="GO" id="GO:0043190">
    <property type="term" value="C:ATP-binding cassette (ABC) transporter complex"/>
    <property type="evidence" value="ECO:0007669"/>
    <property type="project" value="TreeGrafter"/>
</dbReference>
<evidence type="ECO:0000256" key="5">
    <source>
        <dbReference type="ARBA" id="ARBA00022741"/>
    </source>
</evidence>
<keyword evidence="8" id="KW-0472">Membrane</keyword>
<dbReference type="SUPFAM" id="SSF52540">
    <property type="entry name" value="P-loop containing nucleoside triphosphate hydrolases"/>
    <property type="match status" value="2"/>
</dbReference>
<gene>
    <name evidence="10" type="ORF">ENV62_10600</name>
</gene>
<evidence type="ECO:0000256" key="3">
    <source>
        <dbReference type="ARBA" id="ARBA00022448"/>
    </source>
</evidence>
<accession>A0A7C3WIY8</accession>
<sequence>MSCRSGNKQTTGEKQNLSGAAPLVEITDLSFTYKKRDKPVFRGLNLKVAAGERLAVLGPSEAGKSTLALCLNGLIPRMIKGDFAGCVTVAGVAVHACRPRQLAGQVGLLFQDFEAQLFCTRVEQEVAFGPENLGLPREEIKWRVEQALALVGLNGLQSRDPATLSGGQKQLLALAAVLAMHPRVLILDEPTTDLDPLRVEELLAALDRLSRDQGLTLILLGQDLRLARHASRLVLLEQGEVVADGPPEVILRQVDTFRRLGLRPLDLPALFHDLGQAELPLSLTEALAQARRQGWRPRPGIPSSGETAPPLNLGPELLALRQVSFAYPGGSFIFQDLSLSFRQGEITAILGPNGSGKTTLLKLLRGLLKPTAGEVRVAAGVRVGFVFQNPDYQLFAERVWDEVAFGLRFHGLAPQELDRRVQEALHRVHLLELAEEDPFSLTKGQRQRLAVAAVLALAPQVIILDEPTTGLDHRERKDMLDLIQELHTQGHTIIMVTHSIWAAANYTQRLLILKDGQIILDGPTREVLAQEEVLAQCRLRPPAVLQFSRKLGFLALTAAEFKEKLRERGE</sequence>
<keyword evidence="3" id="KW-0813">Transport</keyword>
<dbReference type="NCBIfam" id="NF010167">
    <property type="entry name" value="PRK13648.1"/>
    <property type="match status" value="2"/>
</dbReference>
<dbReference type="PANTHER" id="PTHR43553">
    <property type="entry name" value="HEAVY METAL TRANSPORTER"/>
    <property type="match status" value="1"/>
</dbReference>
<dbReference type="InterPro" id="IPR003593">
    <property type="entry name" value="AAA+_ATPase"/>
</dbReference>
<dbReference type="GO" id="GO:0042626">
    <property type="term" value="F:ATPase-coupled transmembrane transporter activity"/>
    <property type="evidence" value="ECO:0007669"/>
    <property type="project" value="TreeGrafter"/>
</dbReference>
<reference evidence="10" key="1">
    <citation type="journal article" date="2020" name="mSystems">
        <title>Genome- and Community-Level Interaction Insights into Carbon Utilization and Element Cycling Functions of Hydrothermarchaeota in Hydrothermal Sediment.</title>
        <authorList>
            <person name="Zhou Z."/>
            <person name="Liu Y."/>
            <person name="Xu W."/>
            <person name="Pan J."/>
            <person name="Luo Z.H."/>
            <person name="Li M."/>
        </authorList>
    </citation>
    <scope>NUCLEOTIDE SEQUENCE [LARGE SCALE GENOMIC DNA]</scope>
    <source>
        <strain evidence="10">SpSt-776</strain>
    </source>
</reference>
<dbReference type="InterPro" id="IPR027417">
    <property type="entry name" value="P-loop_NTPase"/>
</dbReference>
<comment type="similarity">
    <text evidence="2">Belongs to the ABC transporter superfamily.</text>
</comment>
<evidence type="ECO:0000259" key="9">
    <source>
        <dbReference type="PROSITE" id="PS50893"/>
    </source>
</evidence>
<evidence type="ECO:0000256" key="1">
    <source>
        <dbReference type="ARBA" id="ARBA00004236"/>
    </source>
</evidence>
<feature type="domain" description="ABC transporter" evidence="9">
    <location>
        <begin position="318"/>
        <end position="540"/>
    </location>
</feature>
<dbReference type="InterPro" id="IPR015856">
    <property type="entry name" value="ABC_transpr_CbiO/EcfA_su"/>
</dbReference>
<evidence type="ECO:0000256" key="8">
    <source>
        <dbReference type="ARBA" id="ARBA00023136"/>
    </source>
</evidence>
<dbReference type="Gene3D" id="3.40.50.300">
    <property type="entry name" value="P-loop containing nucleotide triphosphate hydrolases"/>
    <property type="match status" value="2"/>
</dbReference>
<keyword evidence="6 10" id="KW-0067">ATP-binding</keyword>
<dbReference type="GO" id="GO:0005524">
    <property type="term" value="F:ATP binding"/>
    <property type="evidence" value="ECO:0007669"/>
    <property type="project" value="UniProtKB-KW"/>
</dbReference>
<evidence type="ECO:0000256" key="7">
    <source>
        <dbReference type="ARBA" id="ARBA00022967"/>
    </source>
</evidence>
<dbReference type="SMART" id="SM00382">
    <property type="entry name" value="AAA"/>
    <property type="match status" value="2"/>
</dbReference>
<dbReference type="InterPro" id="IPR003439">
    <property type="entry name" value="ABC_transporter-like_ATP-bd"/>
</dbReference>
<dbReference type="PROSITE" id="PS00211">
    <property type="entry name" value="ABC_TRANSPORTER_1"/>
    <property type="match status" value="1"/>
</dbReference>
<dbReference type="CDD" id="cd03225">
    <property type="entry name" value="ABC_cobalt_CbiO_domain1"/>
    <property type="match status" value="2"/>
</dbReference>
<protein>
    <submittedName>
        <fullName evidence="10">Energy-coupling factor ABC transporter ATP-binding protein</fullName>
    </submittedName>
</protein>
<dbReference type="InterPro" id="IPR017871">
    <property type="entry name" value="ABC_transporter-like_CS"/>
</dbReference>
<dbReference type="EMBL" id="DTHB01000060">
    <property type="protein sequence ID" value="HGB15668.1"/>
    <property type="molecule type" value="Genomic_DNA"/>
</dbReference>
<keyword evidence="4" id="KW-1003">Cell membrane</keyword>
<name>A0A7C3WIY8_9BACT</name>
<comment type="subcellular location">
    <subcellularLocation>
        <location evidence="1">Cell membrane</location>
    </subcellularLocation>
</comment>
<keyword evidence="7" id="KW-1278">Translocase</keyword>
<dbReference type="InterPro" id="IPR050095">
    <property type="entry name" value="ECF_ABC_transporter_ATP-bd"/>
</dbReference>
<dbReference type="Pfam" id="PF00005">
    <property type="entry name" value="ABC_tran"/>
    <property type="match status" value="2"/>
</dbReference>
<dbReference type="PANTHER" id="PTHR43553:SF24">
    <property type="entry name" value="ENERGY-COUPLING FACTOR TRANSPORTER ATP-BINDING PROTEIN ECFA1"/>
    <property type="match status" value="1"/>
</dbReference>
<comment type="caution">
    <text evidence="10">The sequence shown here is derived from an EMBL/GenBank/DDBJ whole genome shotgun (WGS) entry which is preliminary data.</text>
</comment>
<evidence type="ECO:0000256" key="6">
    <source>
        <dbReference type="ARBA" id="ARBA00022840"/>
    </source>
</evidence>
<organism evidence="10">
    <name type="scientific">Desulfobacca acetoxidans</name>
    <dbReference type="NCBI Taxonomy" id="60893"/>
    <lineage>
        <taxon>Bacteria</taxon>
        <taxon>Pseudomonadati</taxon>
        <taxon>Thermodesulfobacteriota</taxon>
        <taxon>Desulfobaccia</taxon>
        <taxon>Desulfobaccales</taxon>
        <taxon>Desulfobaccaceae</taxon>
        <taxon>Desulfobacca</taxon>
    </lineage>
</organism>
<evidence type="ECO:0000256" key="4">
    <source>
        <dbReference type="ARBA" id="ARBA00022475"/>
    </source>
</evidence>